<dbReference type="GeneID" id="92178398"/>
<feature type="compositionally biased region" description="Polar residues" evidence="1">
    <location>
        <begin position="132"/>
        <end position="145"/>
    </location>
</feature>
<dbReference type="EMBL" id="JBCAWK010000002">
    <property type="protein sequence ID" value="KAK8865989.1"/>
    <property type="molecule type" value="Genomic_DNA"/>
</dbReference>
<comment type="caution">
    <text evidence="2">The sequence shown here is derived from an EMBL/GenBank/DDBJ whole genome shotgun (WGS) entry which is preliminary data.</text>
</comment>
<feature type="region of interest" description="Disordered" evidence="1">
    <location>
        <begin position="1"/>
        <end position="384"/>
    </location>
</feature>
<feature type="compositionally biased region" description="Basic and acidic residues" evidence="1">
    <location>
        <begin position="339"/>
        <end position="367"/>
    </location>
</feature>
<feature type="compositionally biased region" description="Gly residues" evidence="1">
    <location>
        <begin position="56"/>
        <end position="68"/>
    </location>
</feature>
<feature type="compositionally biased region" description="Polar residues" evidence="1">
    <location>
        <begin position="180"/>
        <end position="197"/>
    </location>
</feature>
<accession>A0AAW0Z4U4</accession>
<feature type="compositionally biased region" description="Polar residues" evidence="1">
    <location>
        <begin position="207"/>
        <end position="219"/>
    </location>
</feature>
<keyword evidence="3" id="KW-1185">Reference proteome</keyword>
<evidence type="ECO:0000313" key="3">
    <source>
        <dbReference type="Proteomes" id="UP001388673"/>
    </source>
</evidence>
<gene>
    <name evidence="2" type="ORF">IAR55_001139</name>
</gene>
<organism evidence="2 3">
    <name type="scientific">Kwoniella newhampshirensis</name>
    <dbReference type="NCBI Taxonomy" id="1651941"/>
    <lineage>
        <taxon>Eukaryota</taxon>
        <taxon>Fungi</taxon>
        <taxon>Dikarya</taxon>
        <taxon>Basidiomycota</taxon>
        <taxon>Agaricomycotina</taxon>
        <taxon>Tremellomycetes</taxon>
        <taxon>Tremellales</taxon>
        <taxon>Cryptococcaceae</taxon>
        <taxon>Kwoniella</taxon>
    </lineage>
</organism>
<dbReference type="Proteomes" id="UP001388673">
    <property type="component" value="Unassembled WGS sequence"/>
</dbReference>
<feature type="compositionally biased region" description="Polar residues" evidence="1">
    <location>
        <begin position="444"/>
        <end position="454"/>
    </location>
</feature>
<feature type="compositionally biased region" description="Basic and acidic residues" evidence="1">
    <location>
        <begin position="298"/>
        <end position="323"/>
    </location>
</feature>
<dbReference type="RefSeq" id="XP_066805468.1">
    <property type="nucleotide sequence ID" value="XM_066944267.1"/>
</dbReference>
<feature type="compositionally biased region" description="Polar residues" evidence="1">
    <location>
        <begin position="226"/>
        <end position="236"/>
    </location>
</feature>
<evidence type="ECO:0000256" key="1">
    <source>
        <dbReference type="SAM" id="MobiDB-lite"/>
    </source>
</evidence>
<sequence length="910" mass="100808">MSFGGGGGSRGGRGAYPPRMKEDRDVLGYANKRVANNGPPSIQTIHRGPPRERGGRGGSRGAHLGGGAAPARGRGSRFRHDPPSGPRSIRPMHDSYRPEPPAFSSTHGSYRPPLYVSQRGFSPSRPTREESWQPQRRSPPVGTSSDNRREYPRYELPPRPHSSRPPANDNLERPRPDSSIVLSSHDLSGDPSPSSRPQTPPLHIKFSSPSASYNPNQVQMIDVLSSPPQSSNSVATSHPLPQRLKTPLATVPSTPAISIPDVAPSRITEQPASSSSNIPEEPTPLPQPSITKMKFRPKMPDPKGKGKEKEHMQNADTRIKAEPYPEVSAQSVEEEDHFMDDVKPGVDEELRMDNDNVQVRERPRREGVVALNASDLPPECFGPNPTIRKQARTKARQIQANKLAKDGKKIVKAYWRVDGVAYDWITVRPDSTTPTECPPPGKTSEVSPRSSNAVVSAEKADPIVESRMPEIRRGEGQSNGGSQARQILRESVPPDIEGMPPPPPAPITKEYLYEIPIPEKFGPPHERRGFDESGGFFVWRKRRYQEAAACDADGIPTRAVKVKLAPGALTLSVLVRPTPIESSQYWTNDMFPHQQVIPFPERWTTAKARKRVHDEVRRWEEKQREAFAKQDDRGRPTCAVKLQRRDKDIMILWREMTEDEIESYIGPLFGKDDRHDTVSQTMSSKSTGTGHSRTASPSDLSSRTTSEAPRTVSRNAFNVSPAPSTPGRPSEVTARVKRVPDSPIGSVHSTSSTFKEKKKKRRDRSQAEVSTNDDESVKADRPPKVKKKKSHHDVDMAESPPETAPDKRLIPTQPTNSSSCDQTQTKAVDAAASPALASLVTPLATMSSPELENLNAKLRQKVAEIAKWTKVLNEYPDMAQALDEQVRRTQAEIFDLHDLIRVEKERMGVN</sequence>
<name>A0AAW0Z4U4_9TREE</name>
<proteinExistence type="predicted"/>
<reference evidence="2 3" key="1">
    <citation type="journal article" date="2024" name="bioRxiv">
        <title>Comparative genomics of Cryptococcus and Kwoniella reveals pathogenesis evolution and contrasting karyotype dynamics via intercentromeric recombination or chromosome fusion.</title>
        <authorList>
            <person name="Coelho M.A."/>
            <person name="David-Palma M."/>
            <person name="Shea T."/>
            <person name="Bowers K."/>
            <person name="McGinley-Smith S."/>
            <person name="Mohammad A.W."/>
            <person name="Gnirke A."/>
            <person name="Yurkov A.M."/>
            <person name="Nowrousian M."/>
            <person name="Sun S."/>
            <person name="Cuomo C.A."/>
            <person name="Heitman J."/>
        </authorList>
    </citation>
    <scope>NUCLEOTIDE SEQUENCE [LARGE SCALE GENOMIC DNA]</scope>
    <source>
        <strain evidence="2 3">CBS 13917</strain>
    </source>
</reference>
<feature type="region of interest" description="Disordered" evidence="1">
    <location>
        <begin position="667"/>
        <end position="825"/>
    </location>
</feature>
<feature type="compositionally biased region" description="Basic and acidic residues" evidence="1">
    <location>
        <begin position="146"/>
        <end position="158"/>
    </location>
</feature>
<feature type="region of interest" description="Disordered" evidence="1">
    <location>
        <begin position="429"/>
        <end position="459"/>
    </location>
</feature>
<feature type="compositionally biased region" description="Polar residues" evidence="1">
    <location>
        <begin position="812"/>
        <end position="825"/>
    </location>
</feature>
<evidence type="ECO:0000313" key="2">
    <source>
        <dbReference type="EMBL" id="KAK8865989.1"/>
    </source>
</evidence>
<dbReference type="AlphaFoldDB" id="A0AAW0Z4U4"/>
<protein>
    <submittedName>
        <fullName evidence="2">Uncharacterized protein</fullName>
    </submittedName>
</protein>
<feature type="compositionally biased region" description="Gly residues" evidence="1">
    <location>
        <begin position="1"/>
        <end position="14"/>
    </location>
</feature>
<feature type="compositionally biased region" description="Polar residues" evidence="1">
    <location>
        <begin position="678"/>
        <end position="722"/>
    </location>
</feature>
<dbReference type="KEGG" id="kne:92178398"/>
<feature type="compositionally biased region" description="Polar residues" evidence="1">
    <location>
        <begin position="267"/>
        <end position="278"/>
    </location>
</feature>